<dbReference type="Proteomes" id="UP001629745">
    <property type="component" value="Unassembled WGS sequence"/>
</dbReference>
<gene>
    <name evidence="3" type="ORF">ABEU20_000645</name>
</gene>
<evidence type="ECO:0000313" key="4">
    <source>
        <dbReference type="Proteomes" id="UP001629745"/>
    </source>
</evidence>
<dbReference type="Gene3D" id="3.40.50.880">
    <property type="match status" value="1"/>
</dbReference>
<reference evidence="3 4" key="1">
    <citation type="submission" date="2023-11" db="EMBL/GenBank/DDBJ databases">
        <authorList>
            <person name="Val-Calvo J."/>
            <person name="Scortti M."/>
            <person name="Vazquez-Boland J."/>
        </authorList>
    </citation>
    <scope>NUCLEOTIDE SEQUENCE [LARGE SCALE GENOMIC DNA]</scope>
    <source>
        <strain evidence="3 4">PAM 2766</strain>
    </source>
</reference>
<protein>
    <submittedName>
        <fullName evidence="3">DJ-1/PfpI family protein</fullName>
    </submittedName>
</protein>
<name>A0ABW9FBD4_9NOCA</name>
<dbReference type="EMBL" id="JBDLNV010000001">
    <property type="protein sequence ID" value="MFM1722100.1"/>
    <property type="molecule type" value="Genomic_DNA"/>
</dbReference>
<evidence type="ECO:0000259" key="2">
    <source>
        <dbReference type="Pfam" id="PF01965"/>
    </source>
</evidence>
<dbReference type="InterPro" id="IPR029062">
    <property type="entry name" value="Class_I_gatase-like"/>
</dbReference>
<evidence type="ECO:0000256" key="1">
    <source>
        <dbReference type="ARBA" id="ARBA00008542"/>
    </source>
</evidence>
<keyword evidence="4" id="KW-1185">Reference proteome</keyword>
<dbReference type="InterPro" id="IPR002818">
    <property type="entry name" value="DJ-1/PfpI"/>
</dbReference>
<dbReference type="InterPro" id="IPR006286">
    <property type="entry name" value="C56_PfpI-like"/>
</dbReference>
<organism evidence="3 4">
    <name type="scientific">Rhodococcus parequi</name>
    <dbReference type="NCBI Taxonomy" id="3137122"/>
    <lineage>
        <taxon>Bacteria</taxon>
        <taxon>Bacillati</taxon>
        <taxon>Actinomycetota</taxon>
        <taxon>Actinomycetes</taxon>
        <taxon>Mycobacteriales</taxon>
        <taxon>Nocardiaceae</taxon>
        <taxon>Rhodococcus</taxon>
    </lineage>
</organism>
<dbReference type="PANTHER" id="PTHR42733:SF12">
    <property type="entry name" value="PROTEINASE"/>
    <property type="match status" value="1"/>
</dbReference>
<feature type="domain" description="DJ-1/PfpI" evidence="2">
    <location>
        <begin position="47"/>
        <end position="148"/>
    </location>
</feature>
<accession>A0ABW9FBD4</accession>
<sequence>MGKLTGKRFALLLTGPASAAKLRVREAVEDELTGAGAAVDRVQGSGLDASSYDGLLALGGRPDTTDPIIAFVRAFFAQGKPVAVLGEAVHLLLDAGVLRNRTVSCTESLRPQILDAGANCVAYPVVADHGLVTGASADDAQAFATRTITEFALAPENPHDPRSTAPP</sequence>
<dbReference type="SUPFAM" id="SSF52317">
    <property type="entry name" value="Class I glutamine amidotransferase-like"/>
    <property type="match status" value="1"/>
</dbReference>
<evidence type="ECO:0000313" key="3">
    <source>
        <dbReference type="EMBL" id="MFM1722100.1"/>
    </source>
</evidence>
<comment type="caution">
    <text evidence="3">The sequence shown here is derived from an EMBL/GenBank/DDBJ whole genome shotgun (WGS) entry which is preliminary data.</text>
</comment>
<dbReference type="RefSeq" id="WP_420162687.1">
    <property type="nucleotide sequence ID" value="NZ_JBDLNV010000001.1"/>
</dbReference>
<proteinExistence type="inferred from homology"/>
<dbReference type="PANTHER" id="PTHR42733">
    <property type="entry name" value="DJ-1 PROTEIN"/>
    <property type="match status" value="1"/>
</dbReference>
<comment type="similarity">
    <text evidence="1">Belongs to the peptidase C56 family.</text>
</comment>
<dbReference type="Pfam" id="PF01965">
    <property type="entry name" value="DJ-1_PfpI"/>
    <property type="match status" value="1"/>
</dbReference>